<evidence type="ECO:0000256" key="6">
    <source>
        <dbReference type="ARBA" id="ARBA00038426"/>
    </source>
</evidence>
<dbReference type="AlphaFoldDB" id="A0AA35J4N0"/>
<evidence type="ECO:0000256" key="4">
    <source>
        <dbReference type="ARBA" id="ARBA00022753"/>
    </source>
</evidence>
<evidence type="ECO:0000256" key="3">
    <source>
        <dbReference type="ARBA" id="ARBA00022704"/>
    </source>
</evidence>
<dbReference type="GO" id="GO:0005768">
    <property type="term" value="C:endosome"/>
    <property type="evidence" value="ECO:0007669"/>
    <property type="project" value="UniProtKB-SubCell"/>
</dbReference>
<name>A0AA35J4N0_SACK1</name>
<dbReference type="Proteomes" id="UP001162087">
    <property type="component" value="Chromosome 12"/>
</dbReference>
<keyword evidence="3" id="KW-0789">Thiol protease inhibitor</keyword>
<dbReference type="GO" id="GO:0004869">
    <property type="term" value="F:cysteine-type endopeptidase inhibitor activity"/>
    <property type="evidence" value="ECO:0007669"/>
    <property type="project" value="UniProtKB-KW"/>
</dbReference>
<dbReference type="GO" id="GO:0016020">
    <property type="term" value="C:membrane"/>
    <property type="evidence" value="ECO:0007669"/>
    <property type="project" value="TreeGrafter"/>
</dbReference>
<keyword evidence="4" id="KW-0967">Endosome</keyword>
<evidence type="ECO:0000256" key="2">
    <source>
        <dbReference type="ARBA" id="ARBA00022690"/>
    </source>
</evidence>
<evidence type="ECO:0000256" key="7">
    <source>
        <dbReference type="ARBA" id="ARBA00039609"/>
    </source>
</evidence>
<comment type="subcellular location">
    <subcellularLocation>
        <location evidence="1">Endosome</location>
    </subcellularLocation>
</comment>
<dbReference type="PANTHER" id="PTHR12947">
    <property type="entry name" value="AMSH-LIKE PROTEASE"/>
    <property type="match status" value="1"/>
</dbReference>
<comment type="similarity">
    <text evidence="6">Belongs to the RFU1 family.</text>
</comment>
<organism evidence="9 10">
    <name type="scientific">Saccharomyces kudriavzevii (strain ATCC MYA-4449 / AS 2.2408 / CBS 8840 / NBRC 1802 / NCYC 2889)</name>
    <name type="common">Yeast</name>
    <dbReference type="NCBI Taxonomy" id="226230"/>
    <lineage>
        <taxon>Eukaryota</taxon>
        <taxon>Fungi</taxon>
        <taxon>Dikarya</taxon>
        <taxon>Ascomycota</taxon>
        <taxon>Saccharomycotina</taxon>
        <taxon>Saccharomycetes</taxon>
        <taxon>Saccharomycetales</taxon>
        <taxon>Saccharomycetaceae</taxon>
        <taxon>Saccharomyces</taxon>
    </lineage>
</organism>
<dbReference type="RefSeq" id="XP_056083693.1">
    <property type="nucleotide sequence ID" value="XM_056229700.1"/>
</dbReference>
<dbReference type="InterPro" id="IPR015063">
    <property type="entry name" value="USP8_dimer"/>
</dbReference>
<dbReference type="PANTHER" id="PTHR12947:SF13">
    <property type="entry name" value="FI19924P1"/>
    <property type="match status" value="1"/>
</dbReference>
<comment type="function">
    <text evidence="5">Inhibitor of the DOA4 deubiquitinase involved in the regulation of protein degradation by the proteasome and maintenance of a normal level of free ubiquitin.</text>
</comment>
<sequence>MKSSTLLVQDAKDYRFNPSIPLRIYLKTCIGILEKAQCAFQASDLSLAFIYYFRYVDLLTNKLSMHPELSSVDPSSSSSSSSIYKREYLQLIKLEVPAVCKIIESLRRQLDSQYSKLQTSLANNIAKPTTTSVQPQQQSLPKKSFDEYSFNQSISFFQKISNSQLNTTTSPQNQNQDTSRDEAYRLNYPELPRLTFST</sequence>
<dbReference type="Pfam" id="PF08969">
    <property type="entry name" value="USP8_dimer"/>
    <property type="match status" value="1"/>
</dbReference>
<proteinExistence type="inferred from homology"/>
<dbReference type="GO" id="GO:0061578">
    <property type="term" value="F:K63-linked deubiquitinase activity"/>
    <property type="evidence" value="ECO:0007669"/>
    <property type="project" value="TreeGrafter"/>
</dbReference>
<gene>
    <name evidence="9" type="primary">SKDI12G1240</name>
    <name evidence="9" type="ORF">SKDI_12G1240</name>
</gene>
<feature type="domain" description="USP8 dimerisation" evidence="8">
    <location>
        <begin position="7"/>
        <end position="78"/>
    </location>
</feature>
<evidence type="ECO:0000256" key="1">
    <source>
        <dbReference type="ARBA" id="ARBA00004177"/>
    </source>
</evidence>
<evidence type="ECO:0000313" key="9">
    <source>
        <dbReference type="EMBL" id="CAI4045929.1"/>
    </source>
</evidence>
<dbReference type="GO" id="GO:0070536">
    <property type="term" value="P:protein K63-linked deubiquitination"/>
    <property type="evidence" value="ECO:0007669"/>
    <property type="project" value="TreeGrafter"/>
</dbReference>
<protein>
    <recommendedName>
        <fullName evidence="7">Regulator of free ubiquitin chains 1</fullName>
    </recommendedName>
</protein>
<keyword evidence="10" id="KW-1185">Reference proteome</keyword>
<reference evidence="9" key="1">
    <citation type="submission" date="2022-10" db="EMBL/GenBank/DDBJ databases">
        <authorList>
            <person name="Byrne P K."/>
        </authorList>
    </citation>
    <scope>NUCLEOTIDE SEQUENCE</scope>
    <source>
        <strain evidence="9">IFO1802</strain>
    </source>
</reference>
<dbReference type="Gene3D" id="1.20.58.80">
    <property type="entry name" value="Phosphotransferase system, lactose/cellobiose-type IIA subunit"/>
    <property type="match status" value="1"/>
</dbReference>
<keyword evidence="2" id="KW-0646">Protease inhibitor</keyword>
<accession>A0AA35J4N0</accession>
<evidence type="ECO:0000256" key="5">
    <source>
        <dbReference type="ARBA" id="ARBA00037208"/>
    </source>
</evidence>
<evidence type="ECO:0000313" key="10">
    <source>
        <dbReference type="Proteomes" id="UP001162087"/>
    </source>
</evidence>
<dbReference type="EMBL" id="OX365907">
    <property type="protein sequence ID" value="CAI4045929.1"/>
    <property type="molecule type" value="Genomic_DNA"/>
</dbReference>
<evidence type="ECO:0000259" key="8">
    <source>
        <dbReference type="Pfam" id="PF08969"/>
    </source>
</evidence>
<dbReference type="GeneID" id="80925663"/>